<dbReference type="EMBL" id="BAAAQN010000022">
    <property type="protein sequence ID" value="GAA2035429.1"/>
    <property type="molecule type" value="Genomic_DNA"/>
</dbReference>
<proteinExistence type="predicted"/>
<sequence>MSFHLFTQMLGTAVELVFAVDAVAHLIHHVEVRWQQRKATRALLRDLTRSDDTPGRW</sequence>
<protein>
    <submittedName>
        <fullName evidence="1">Uncharacterized protein</fullName>
    </submittedName>
</protein>
<dbReference type="RefSeq" id="WP_344667167.1">
    <property type="nucleotide sequence ID" value="NZ_BAAAQN010000022.1"/>
</dbReference>
<evidence type="ECO:0000313" key="2">
    <source>
        <dbReference type="Proteomes" id="UP001500751"/>
    </source>
</evidence>
<evidence type="ECO:0000313" key="1">
    <source>
        <dbReference type="EMBL" id="GAA2035429.1"/>
    </source>
</evidence>
<accession>A0ABP5FW48</accession>
<reference evidence="2" key="1">
    <citation type="journal article" date="2019" name="Int. J. Syst. Evol. Microbiol.">
        <title>The Global Catalogue of Microorganisms (GCM) 10K type strain sequencing project: providing services to taxonomists for standard genome sequencing and annotation.</title>
        <authorList>
            <consortium name="The Broad Institute Genomics Platform"/>
            <consortium name="The Broad Institute Genome Sequencing Center for Infectious Disease"/>
            <person name="Wu L."/>
            <person name="Ma J."/>
        </authorList>
    </citation>
    <scope>NUCLEOTIDE SEQUENCE [LARGE SCALE GENOMIC DNA]</scope>
    <source>
        <strain evidence="2">JCM 16014</strain>
    </source>
</reference>
<name>A0ABP5FW48_9ACTN</name>
<keyword evidence="2" id="KW-1185">Reference proteome</keyword>
<comment type="caution">
    <text evidence="1">The sequence shown here is derived from an EMBL/GenBank/DDBJ whole genome shotgun (WGS) entry which is preliminary data.</text>
</comment>
<organism evidence="1 2">
    <name type="scientific">Catenulispora yoronensis</name>
    <dbReference type="NCBI Taxonomy" id="450799"/>
    <lineage>
        <taxon>Bacteria</taxon>
        <taxon>Bacillati</taxon>
        <taxon>Actinomycetota</taxon>
        <taxon>Actinomycetes</taxon>
        <taxon>Catenulisporales</taxon>
        <taxon>Catenulisporaceae</taxon>
        <taxon>Catenulispora</taxon>
    </lineage>
</organism>
<dbReference type="Proteomes" id="UP001500751">
    <property type="component" value="Unassembled WGS sequence"/>
</dbReference>
<gene>
    <name evidence="1" type="ORF">GCM10009839_40180</name>
</gene>